<dbReference type="InterPro" id="IPR013022">
    <property type="entry name" value="Xyl_isomerase-like_TIM-brl"/>
</dbReference>
<sequence length="302" mass="34305">MHVTEQEEISMKQIKIGTCVPGPVAEEWLKGFVGKGFETFSLNFHMSLEGTDLDKLALSTEQILAGTDSKITTLGYYCNPIQYPEHRKTLEKVICTAEKFGATHVSTFAGAWEGKPVESAYEEFGKVFRELAELAEEKGVKLGIENCLMDGTWEHATCNIGFNPKAWEVMFEEVKNDNFGLEWEPTHQMVQLIDPVTELRKWCKKIVHVHGKDATIDWDAVRHGGISGAVPFVWHRMPGFGDTNWRDIISILRSNGYEDDICIEGYHDPVYRGELEMTGQLHALNYLKWCRGGEFTPTPWEK</sequence>
<dbReference type="PaxDb" id="515619-EUBREC_2882"/>
<proteinExistence type="predicted"/>
<gene>
    <name evidence="2" type="ordered locus">EUBREC_2882</name>
</gene>
<dbReference type="Pfam" id="PF01261">
    <property type="entry name" value="AP_endonuc_2"/>
    <property type="match status" value="1"/>
</dbReference>
<dbReference type="Gene3D" id="3.20.20.150">
    <property type="entry name" value="Divalent-metal-dependent TIM barrel enzymes"/>
    <property type="match status" value="1"/>
</dbReference>
<evidence type="ECO:0000313" key="3">
    <source>
        <dbReference type="Proteomes" id="UP000001477"/>
    </source>
</evidence>
<feature type="domain" description="Xylose isomerase-like TIM barrel" evidence="1">
    <location>
        <begin position="36"/>
        <end position="269"/>
    </location>
</feature>
<dbReference type="PANTHER" id="PTHR12110">
    <property type="entry name" value="HYDROXYPYRUVATE ISOMERASE"/>
    <property type="match status" value="1"/>
</dbReference>
<dbReference type="InterPro" id="IPR036237">
    <property type="entry name" value="Xyl_isomerase-like_sf"/>
</dbReference>
<dbReference type="AlphaFoldDB" id="C4ZHX4"/>
<protein>
    <recommendedName>
        <fullName evidence="1">Xylose isomerase-like TIM barrel domain-containing protein</fullName>
    </recommendedName>
</protein>
<evidence type="ECO:0000259" key="1">
    <source>
        <dbReference type="Pfam" id="PF01261"/>
    </source>
</evidence>
<reference evidence="2 3" key="1">
    <citation type="journal article" date="2009" name="Proc. Natl. Acad. Sci. U.S.A.">
        <title>Characterizing a model human gut microbiota composed of members of its two dominant bacterial phyla.</title>
        <authorList>
            <person name="Mahowald M.A."/>
            <person name="Rey F.E."/>
            <person name="Seedorf H."/>
            <person name="Turnbaugh P.J."/>
            <person name="Fulton R.S."/>
            <person name="Wollam A."/>
            <person name="Shah N."/>
            <person name="Wang C."/>
            <person name="Magrini V."/>
            <person name="Wilson R.K."/>
            <person name="Cantarel B.L."/>
            <person name="Coutinho P.M."/>
            <person name="Henrissat B."/>
            <person name="Crock L.W."/>
            <person name="Russell A."/>
            <person name="Verberkmoes N.C."/>
            <person name="Hettich R.L."/>
            <person name="Gordon J.I."/>
        </authorList>
    </citation>
    <scope>NUCLEOTIDE SEQUENCE [LARGE SCALE GENOMIC DNA]</scope>
    <source>
        <strain evidence="3">ATCC 33656 / DSM 3377 / JCM 17463 / KCTC 5835 / LMG 30912 / VPI 0990</strain>
    </source>
</reference>
<dbReference type="Proteomes" id="UP000001477">
    <property type="component" value="Chromosome"/>
</dbReference>
<dbReference type="KEGG" id="ere:EUBREC_2882"/>
<dbReference type="PANTHER" id="PTHR12110:SF21">
    <property type="entry name" value="XYLOSE ISOMERASE-LIKE TIM BARREL DOMAIN-CONTAINING PROTEIN"/>
    <property type="match status" value="1"/>
</dbReference>
<dbReference type="SUPFAM" id="SSF51658">
    <property type="entry name" value="Xylose isomerase-like"/>
    <property type="match status" value="1"/>
</dbReference>
<dbReference type="DNASU" id="7963381"/>
<dbReference type="HOGENOM" id="CLU_061796_2_0_9"/>
<evidence type="ECO:0000313" key="2">
    <source>
        <dbReference type="EMBL" id="ACR76611.1"/>
    </source>
</evidence>
<name>C4ZHX4_AGARV</name>
<dbReference type="InterPro" id="IPR050312">
    <property type="entry name" value="IolE/XylAMocC-like"/>
</dbReference>
<organism evidence="2 3">
    <name type="scientific">Agathobacter rectalis (strain ATCC 33656 / DSM 3377 / JCM 17463 / KCTC 5835 / VPI 0990)</name>
    <name type="common">Eubacterium rectale</name>
    <dbReference type="NCBI Taxonomy" id="515619"/>
    <lineage>
        <taxon>Bacteria</taxon>
        <taxon>Bacillati</taxon>
        <taxon>Bacillota</taxon>
        <taxon>Clostridia</taxon>
        <taxon>Lachnospirales</taxon>
        <taxon>Lachnospiraceae</taxon>
        <taxon>Agathobacter</taxon>
    </lineage>
</organism>
<dbReference type="STRING" id="515619.EUBREC_2882"/>
<accession>C4ZHX4</accession>
<dbReference type="EMBL" id="CP001107">
    <property type="protein sequence ID" value="ACR76611.1"/>
    <property type="molecule type" value="Genomic_DNA"/>
</dbReference>